<evidence type="ECO:0000313" key="3">
    <source>
        <dbReference type="Proteomes" id="UP000003751"/>
    </source>
</evidence>
<dbReference type="SUPFAM" id="SSF53474">
    <property type="entry name" value="alpha/beta-Hydrolases"/>
    <property type="match status" value="1"/>
</dbReference>
<proteinExistence type="predicted"/>
<reference evidence="2" key="3">
    <citation type="submission" date="2016-11" db="EMBL/GenBank/DDBJ databases">
        <authorList>
            <person name="Jaros S."/>
            <person name="Januszkiewicz K."/>
            <person name="Wedrychowicz H."/>
        </authorList>
    </citation>
    <scope>NUCLEOTIDE SEQUENCE [LARGE SCALE GENOMIC DNA]</scope>
    <source>
        <strain evidence="2">DX253</strain>
    </source>
</reference>
<protein>
    <submittedName>
        <fullName evidence="1">Uncharacterized protein</fullName>
    </submittedName>
</protein>
<reference evidence="4" key="2">
    <citation type="submission" date="2016-11" db="EMBL/GenBank/DDBJ databases">
        <authorList>
            <person name="Varghese N."/>
            <person name="Submissions S."/>
        </authorList>
    </citation>
    <scope>NUCLEOTIDE SEQUENCE [LARGE SCALE GENOMIC DNA]</scope>
    <source>
        <strain evidence="4">DX253</strain>
    </source>
</reference>
<dbReference type="AlphaFoldDB" id="E7QVR0"/>
<gene>
    <name evidence="2" type="ORF">SAMN05444342_3046</name>
    <name evidence="1" type="ORF">ZOD2009_14481</name>
</gene>
<reference evidence="1 3" key="1">
    <citation type="journal article" date="2014" name="ISME J.">
        <title>Trehalose/2-sulfotrehalose biosynthesis and glycine-betaine uptake are widely spread mechanisms for osmoadaptation in the Halobacteriales.</title>
        <authorList>
            <person name="Youssef N.H."/>
            <person name="Savage-Ashlock K.N."/>
            <person name="McCully A.L."/>
            <person name="Luedtke B."/>
            <person name="Shaw E.I."/>
            <person name="Hoff W.D."/>
            <person name="Elshahed M.S."/>
        </authorList>
    </citation>
    <scope>NUCLEOTIDE SEQUENCE [LARGE SCALE GENOMIC DNA]</scope>
    <source>
        <strain evidence="1 3">DX253</strain>
    </source>
</reference>
<evidence type="ECO:0000313" key="1">
    <source>
        <dbReference type="EMBL" id="EFW91323.1"/>
    </source>
</evidence>
<dbReference type="STRING" id="797209.GCA_000376445_03410"/>
<dbReference type="Proteomes" id="UP000184203">
    <property type="component" value="Unassembled WGS sequence"/>
</dbReference>
<name>E7QVR0_HALPU</name>
<evidence type="ECO:0000313" key="4">
    <source>
        <dbReference type="Proteomes" id="UP000184203"/>
    </source>
</evidence>
<accession>E7QVR0</accession>
<dbReference type="PATRIC" id="fig|797209.4.peg.2855"/>
<dbReference type="OrthoDB" id="296640at2157"/>
<dbReference type="Proteomes" id="UP000003751">
    <property type="component" value="Unassembled WGS sequence"/>
</dbReference>
<keyword evidence="4" id="KW-1185">Reference proteome</keyword>
<dbReference type="RefSeq" id="WP_007980973.1">
    <property type="nucleotide sequence ID" value="NZ_AEMG01000015.1"/>
</dbReference>
<dbReference type="eggNOG" id="ENOG502N5II">
    <property type="taxonomic scope" value="Archaea"/>
</dbReference>
<dbReference type="EMBL" id="FRAN01000004">
    <property type="protein sequence ID" value="SHL10738.1"/>
    <property type="molecule type" value="Genomic_DNA"/>
</dbReference>
<dbReference type="InterPro" id="IPR029058">
    <property type="entry name" value="AB_hydrolase_fold"/>
</dbReference>
<sequence length="301" mass="32813">MNHHEFLDVATVTASGLVLRDATFFARSLDGPRLDETVVETRLALDEVETSGHREVTVATPAGGFRGAYCVWQWYGDDAPTLIFHHGSGEDPFDFGRFSSNSARRLFAAEDWSVPVNVILVRAPFHDRSSFSYARAMGALSNFVGMCAASTAMVEALTAAVRERGSPAVTVSGISLGGWVTNLHRSFHGTADRYAPIFAGAALGEMFATSAYRRMTAARARTDPDRLRDVLDFERAFRAATADCRPLLARYDRIIELDAQRSGYDGIPLTVIETGHVTGSLAASALREHVRTALDRPAARE</sequence>
<organism evidence="1 3">
    <name type="scientific">Haladaptatus paucihalophilus DX253</name>
    <dbReference type="NCBI Taxonomy" id="797209"/>
    <lineage>
        <taxon>Archaea</taxon>
        <taxon>Methanobacteriati</taxon>
        <taxon>Methanobacteriota</taxon>
        <taxon>Stenosarchaea group</taxon>
        <taxon>Halobacteria</taxon>
        <taxon>Halobacteriales</taxon>
        <taxon>Haladaptataceae</taxon>
        <taxon>Haladaptatus</taxon>
    </lineage>
</organism>
<evidence type="ECO:0000313" key="2">
    <source>
        <dbReference type="EMBL" id="SHL10738.1"/>
    </source>
</evidence>
<dbReference type="EMBL" id="AEMG01000015">
    <property type="protein sequence ID" value="EFW91323.1"/>
    <property type="molecule type" value="Genomic_DNA"/>
</dbReference>
<dbReference type="Gene3D" id="3.40.50.1820">
    <property type="entry name" value="alpha/beta hydrolase"/>
    <property type="match status" value="1"/>
</dbReference>